<sequence>MAYGVNLGILLICLIEAEHVLCLWPQQSRGQNSNTDVGFLQKGRGFGCSDPQNQLRQASGSRGSAQSSSFNTEVSSGYSQRVPSSGYTQGVSEAARSGYASVRFMPSSLKSKPNWPKTRLSHGNGQTRPNDFDLSTNIANGSSISKYAQSLLRKKRTWSVQQGPPSTSNYRLSGSESIQSPRESYAIKPASHQSAARKASSLSSTGADGPHRIPARTRTSASASATRVSSGRTSVASKPSYFPSLQNKITRNSPSQTEAGNQYPSKPVPVNAGNAQGTYKPASASHMASSHQSYSPSLPLANKHSAPAGFHSSSGKTLTSYTSTEQVPSSTTSLQTSWNNRNPAQGARNLSASGTRSVGTSGRSFAPTRIHHIPQCFGGYAIIRLTEPADQKEVSVGNPKQPSVAPQRPSDQQQPSVAPQRPSDQQQPSAAPQRPAASYMPQVQSVHPEAKWIRIPSFFGK</sequence>
<feature type="region of interest" description="Disordered" evidence="1">
    <location>
        <begin position="108"/>
        <end position="137"/>
    </location>
</feature>
<name>A0AAW1EUN2_ZOAVI</name>
<feature type="region of interest" description="Disordered" evidence="1">
    <location>
        <begin position="156"/>
        <end position="366"/>
    </location>
</feature>
<comment type="caution">
    <text evidence="3">The sequence shown here is derived from an EMBL/GenBank/DDBJ whole genome shotgun (WGS) entry which is preliminary data.</text>
</comment>
<dbReference type="Proteomes" id="UP001488805">
    <property type="component" value="Unassembled WGS sequence"/>
</dbReference>
<organism evidence="3 4">
    <name type="scientific">Zoarces viviparus</name>
    <name type="common">Viviparous eelpout</name>
    <name type="synonym">Blennius viviparus</name>
    <dbReference type="NCBI Taxonomy" id="48416"/>
    <lineage>
        <taxon>Eukaryota</taxon>
        <taxon>Metazoa</taxon>
        <taxon>Chordata</taxon>
        <taxon>Craniata</taxon>
        <taxon>Vertebrata</taxon>
        <taxon>Euteleostomi</taxon>
        <taxon>Actinopterygii</taxon>
        <taxon>Neopterygii</taxon>
        <taxon>Teleostei</taxon>
        <taxon>Neoteleostei</taxon>
        <taxon>Acanthomorphata</taxon>
        <taxon>Eupercaria</taxon>
        <taxon>Perciformes</taxon>
        <taxon>Cottioidei</taxon>
        <taxon>Zoarcales</taxon>
        <taxon>Zoarcidae</taxon>
        <taxon>Zoarcinae</taxon>
        <taxon>Zoarces</taxon>
    </lineage>
</organism>
<reference evidence="3 4" key="1">
    <citation type="journal article" date="2024" name="Genome Biol. Evol.">
        <title>Chromosome-level genome assembly of the viviparous eelpout Zoarces viviparus.</title>
        <authorList>
            <person name="Fuhrmann N."/>
            <person name="Brasseur M.V."/>
            <person name="Bakowski C.E."/>
            <person name="Podsiadlowski L."/>
            <person name="Prost S."/>
            <person name="Krehenwinkel H."/>
            <person name="Mayer C."/>
        </authorList>
    </citation>
    <scope>NUCLEOTIDE SEQUENCE [LARGE SCALE GENOMIC DNA]</scope>
    <source>
        <strain evidence="3">NO-MEL_2022_Ind0_liver</strain>
    </source>
</reference>
<keyword evidence="2" id="KW-0732">Signal</keyword>
<feature type="compositionally biased region" description="Polar residues" evidence="1">
    <location>
        <begin position="158"/>
        <end position="182"/>
    </location>
</feature>
<feature type="compositionally biased region" description="Polar residues" evidence="1">
    <location>
        <begin position="121"/>
        <end position="137"/>
    </location>
</feature>
<feature type="compositionally biased region" description="Polar residues" evidence="1">
    <location>
        <begin position="311"/>
        <end position="343"/>
    </location>
</feature>
<evidence type="ECO:0000256" key="1">
    <source>
        <dbReference type="SAM" id="MobiDB-lite"/>
    </source>
</evidence>
<feature type="chain" id="PRO_5043676746" evidence="2">
    <location>
        <begin position="23"/>
        <end position="461"/>
    </location>
</feature>
<evidence type="ECO:0000313" key="4">
    <source>
        <dbReference type="Proteomes" id="UP001488805"/>
    </source>
</evidence>
<proteinExistence type="predicted"/>
<feature type="compositionally biased region" description="Low complexity" evidence="1">
    <location>
        <begin position="281"/>
        <end position="297"/>
    </location>
</feature>
<accession>A0AAW1EUN2</accession>
<feature type="compositionally biased region" description="Low complexity" evidence="1">
    <location>
        <begin position="418"/>
        <end position="438"/>
    </location>
</feature>
<feature type="compositionally biased region" description="Low complexity" evidence="1">
    <location>
        <begin position="56"/>
        <end position="69"/>
    </location>
</feature>
<feature type="region of interest" description="Disordered" evidence="1">
    <location>
        <begin position="391"/>
        <end position="446"/>
    </location>
</feature>
<keyword evidence="4" id="KW-1185">Reference proteome</keyword>
<feature type="compositionally biased region" description="Polar residues" evidence="1">
    <location>
        <begin position="243"/>
        <end position="264"/>
    </location>
</feature>
<feature type="compositionally biased region" description="Low complexity" evidence="1">
    <location>
        <begin position="351"/>
        <end position="364"/>
    </location>
</feature>
<protein>
    <submittedName>
        <fullName evidence="3">Uncharacterized protein</fullName>
    </submittedName>
</protein>
<dbReference type="AlphaFoldDB" id="A0AAW1EUN2"/>
<feature type="signal peptide" evidence="2">
    <location>
        <begin position="1"/>
        <end position="22"/>
    </location>
</feature>
<feature type="compositionally biased region" description="Low complexity" evidence="1">
    <location>
        <begin position="216"/>
        <end position="234"/>
    </location>
</feature>
<feature type="compositionally biased region" description="Polar residues" evidence="1">
    <location>
        <begin position="70"/>
        <end position="86"/>
    </location>
</feature>
<evidence type="ECO:0000256" key="2">
    <source>
        <dbReference type="SAM" id="SignalP"/>
    </source>
</evidence>
<dbReference type="EMBL" id="JBCEZU010000123">
    <property type="protein sequence ID" value="KAK9526289.1"/>
    <property type="molecule type" value="Genomic_DNA"/>
</dbReference>
<feature type="region of interest" description="Disordered" evidence="1">
    <location>
        <begin position="50"/>
        <end position="86"/>
    </location>
</feature>
<gene>
    <name evidence="3" type="ORF">VZT92_014997</name>
</gene>
<evidence type="ECO:0000313" key="3">
    <source>
        <dbReference type="EMBL" id="KAK9526289.1"/>
    </source>
</evidence>